<dbReference type="PANTHER" id="PTHR47987:SF5">
    <property type="entry name" value="PROTEIN KINASE DOMAIN-CONTAINING PROTEIN"/>
    <property type="match status" value="1"/>
</dbReference>
<dbReference type="FunFam" id="3.30.200.20:FF:000268">
    <property type="entry name" value="probable receptor-like serine/threonine-protein kinase At5g57670"/>
    <property type="match status" value="1"/>
</dbReference>
<dbReference type="CDD" id="cd14066">
    <property type="entry name" value="STKc_IRAK"/>
    <property type="match status" value="1"/>
</dbReference>
<dbReference type="InterPro" id="IPR011009">
    <property type="entry name" value="Kinase-like_dom_sf"/>
</dbReference>
<keyword evidence="4 5" id="KW-0067">ATP-binding</keyword>
<evidence type="ECO:0000256" key="4">
    <source>
        <dbReference type="ARBA" id="ARBA00022840"/>
    </source>
</evidence>
<feature type="compositionally biased region" description="Polar residues" evidence="6">
    <location>
        <begin position="226"/>
        <end position="245"/>
    </location>
</feature>
<dbReference type="EMBL" id="SWLB01000001">
    <property type="protein sequence ID" value="KAF3341810.1"/>
    <property type="molecule type" value="Genomic_DNA"/>
</dbReference>
<sequence>MGIPKSDKDVEQLDVEMENSEKEEKMIHGGGGEKKTVVVAVKMDSQSKETLTWALVNLAHSGDHFVACHVITSPGASCSSLNLELDSMLAVYEGFCNLKQIELKLKICKGFSRRRALVREANSLGASHLILGATRNKHKNGFSLSIAKYCARKLRSTCSVVAINSGKIVFKSEVPDKAKPKSEGINKESDLYCVLPARYLHTSIAPDTDSSRFTLQEKPEECVLSESGNVNDTSANKPTSNNENTDLCCPWPTENPTQAESETANQIEDGHLYCSWPRGDDANNTSSSVNGSGSRNSDRNCSVCTISSEDEFSNSSSCNSPSESNKKSNGGSHCLRKKVLTHRRCHSSEWPVVKWAMRLPTRLHLEGRADNPVRNGVLSSSSDLKLSEDWPPKELQKFEEKFSSFCKIFGYEELQVATSNFSTDNLIGKGGTSRVYKANFQEGRDLAVKMLKPSNAALKEFMCEVEITYVLRHTNIISLAGFCFENKSLILVYDYLPNGSLEEILHGEQENKPVLSWGERYKIAVGIAEALDYLHSGGGSDEPVIHGDVKSSNILLSKDFEPQLSDFGFARRVSSPDSNLTCNDIAGTFGYLAPEYFMYGKVNEKIDVYAYGVVLLELISGRKPIQSGSPKGRESIVSWAKPILQDGNIEALLDPGLKNAHVDEQMRRIILAASLCLRTYYQSRPTMSLVVKLLQGDEEVTKWAELQVAIAEESCDGSDDEVITPSGSNIKSYLSLALLDLEDDSVSVASTVQTVDSISVNTSIEDYLDRWSRSSSFE</sequence>
<dbReference type="InterPro" id="IPR008271">
    <property type="entry name" value="Ser/Thr_kinase_AS"/>
</dbReference>
<dbReference type="PROSITE" id="PS00107">
    <property type="entry name" value="PROTEIN_KINASE_ATP"/>
    <property type="match status" value="1"/>
</dbReference>
<dbReference type="FunFam" id="1.10.510.10:FF:000284">
    <property type="entry name" value="Putative receptor-like serine/threonine-protein kinase"/>
    <property type="match status" value="1"/>
</dbReference>
<dbReference type="OrthoDB" id="654677at2759"/>
<keyword evidence="1" id="KW-0808">Transferase</keyword>
<feature type="domain" description="Protein kinase" evidence="7">
    <location>
        <begin position="421"/>
        <end position="700"/>
    </location>
</feature>
<dbReference type="PROSITE" id="PS00108">
    <property type="entry name" value="PROTEIN_KINASE_ST"/>
    <property type="match status" value="1"/>
</dbReference>
<dbReference type="Gene3D" id="3.30.200.20">
    <property type="entry name" value="Phosphorylase Kinase, domain 1"/>
    <property type="match status" value="1"/>
</dbReference>
<evidence type="ECO:0000313" key="9">
    <source>
        <dbReference type="Proteomes" id="UP000623129"/>
    </source>
</evidence>
<dbReference type="SUPFAM" id="SSF56112">
    <property type="entry name" value="Protein kinase-like (PK-like)"/>
    <property type="match status" value="1"/>
</dbReference>
<gene>
    <name evidence="8" type="ORF">FCM35_KLT00448</name>
</gene>
<dbReference type="PANTHER" id="PTHR47987">
    <property type="entry name" value="OS08G0249100 PROTEIN"/>
    <property type="match status" value="1"/>
</dbReference>
<dbReference type="Gene3D" id="3.40.50.620">
    <property type="entry name" value="HUPs"/>
    <property type="match status" value="1"/>
</dbReference>
<dbReference type="InterPro" id="IPR046958">
    <property type="entry name" value="RBK1/2/STUNTED"/>
</dbReference>
<comment type="caution">
    <text evidence="8">The sequence shown here is derived from an EMBL/GenBank/DDBJ whole genome shotgun (WGS) entry which is preliminary data.</text>
</comment>
<evidence type="ECO:0000256" key="1">
    <source>
        <dbReference type="ARBA" id="ARBA00022679"/>
    </source>
</evidence>
<keyword evidence="3 8" id="KW-0418">Kinase</keyword>
<dbReference type="PROSITE" id="PS50011">
    <property type="entry name" value="PROTEIN_KINASE_DOM"/>
    <property type="match status" value="1"/>
</dbReference>
<dbReference type="InterPro" id="IPR017441">
    <property type="entry name" value="Protein_kinase_ATP_BS"/>
</dbReference>
<keyword evidence="9" id="KW-1185">Reference proteome</keyword>
<evidence type="ECO:0000256" key="6">
    <source>
        <dbReference type="SAM" id="MobiDB-lite"/>
    </source>
</evidence>
<evidence type="ECO:0000256" key="3">
    <source>
        <dbReference type="ARBA" id="ARBA00022777"/>
    </source>
</evidence>
<proteinExistence type="predicted"/>
<name>A0A833R3B9_9POAL</name>
<dbReference type="GO" id="GO:0004672">
    <property type="term" value="F:protein kinase activity"/>
    <property type="evidence" value="ECO:0007669"/>
    <property type="project" value="InterPro"/>
</dbReference>
<dbReference type="InterPro" id="IPR014729">
    <property type="entry name" value="Rossmann-like_a/b/a_fold"/>
</dbReference>
<dbReference type="GO" id="GO:0005524">
    <property type="term" value="F:ATP binding"/>
    <property type="evidence" value="ECO:0007669"/>
    <property type="project" value="UniProtKB-UniRule"/>
</dbReference>
<dbReference type="AlphaFoldDB" id="A0A833R3B9"/>
<evidence type="ECO:0000256" key="2">
    <source>
        <dbReference type="ARBA" id="ARBA00022741"/>
    </source>
</evidence>
<evidence type="ECO:0000313" key="8">
    <source>
        <dbReference type="EMBL" id="KAF3341810.1"/>
    </source>
</evidence>
<feature type="region of interest" description="Disordered" evidence="6">
    <location>
        <begin position="310"/>
        <end position="333"/>
    </location>
</feature>
<evidence type="ECO:0000256" key="5">
    <source>
        <dbReference type="PROSITE-ProRule" id="PRU10141"/>
    </source>
</evidence>
<keyword evidence="2 5" id="KW-0547">Nucleotide-binding</keyword>
<feature type="region of interest" description="Disordered" evidence="6">
    <location>
        <begin position="224"/>
        <end position="262"/>
    </location>
</feature>
<dbReference type="InterPro" id="IPR000719">
    <property type="entry name" value="Prot_kinase_dom"/>
</dbReference>
<dbReference type="SUPFAM" id="SSF52402">
    <property type="entry name" value="Adenine nucleotide alpha hydrolases-like"/>
    <property type="match status" value="1"/>
</dbReference>
<dbReference type="InterPro" id="IPR006016">
    <property type="entry name" value="UspA"/>
</dbReference>
<accession>A0A833R3B9</accession>
<evidence type="ECO:0000259" key="7">
    <source>
        <dbReference type="PROSITE" id="PS50011"/>
    </source>
</evidence>
<protein>
    <submittedName>
        <fullName evidence="8">Serine/threonine-protein kinase STE20-like protein</fullName>
    </submittedName>
</protein>
<feature type="compositionally biased region" description="Low complexity" evidence="6">
    <location>
        <begin position="313"/>
        <end position="332"/>
    </location>
</feature>
<dbReference type="CDD" id="cd00293">
    <property type="entry name" value="USP-like"/>
    <property type="match status" value="1"/>
</dbReference>
<feature type="binding site" evidence="5">
    <location>
        <position position="459"/>
    </location>
    <ligand>
        <name>ATP</name>
        <dbReference type="ChEBI" id="CHEBI:30616"/>
    </ligand>
</feature>
<dbReference type="Gene3D" id="1.10.510.10">
    <property type="entry name" value="Transferase(Phosphotransferase) domain 1"/>
    <property type="match status" value="1"/>
</dbReference>
<reference evidence="8" key="1">
    <citation type="submission" date="2020-01" db="EMBL/GenBank/DDBJ databases">
        <title>Genome sequence of Kobresia littledalei, the first chromosome-level genome in the family Cyperaceae.</title>
        <authorList>
            <person name="Qu G."/>
        </authorList>
    </citation>
    <scope>NUCLEOTIDE SEQUENCE</scope>
    <source>
        <strain evidence="8">C.B.Clarke</strain>
        <tissue evidence="8">Leaf</tissue>
    </source>
</reference>
<dbReference type="SMART" id="SM00220">
    <property type="entry name" value="S_TKc"/>
    <property type="match status" value="1"/>
</dbReference>
<dbReference type="Pfam" id="PF00069">
    <property type="entry name" value="Pkinase"/>
    <property type="match status" value="1"/>
</dbReference>
<dbReference type="Pfam" id="PF00582">
    <property type="entry name" value="Usp"/>
    <property type="match status" value="1"/>
</dbReference>
<organism evidence="8 9">
    <name type="scientific">Carex littledalei</name>
    <dbReference type="NCBI Taxonomy" id="544730"/>
    <lineage>
        <taxon>Eukaryota</taxon>
        <taxon>Viridiplantae</taxon>
        <taxon>Streptophyta</taxon>
        <taxon>Embryophyta</taxon>
        <taxon>Tracheophyta</taxon>
        <taxon>Spermatophyta</taxon>
        <taxon>Magnoliopsida</taxon>
        <taxon>Liliopsida</taxon>
        <taxon>Poales</taxon>
        <taxon>Cyperaceae</taxon>
        <taxon>Cyperoideae</taxon>
        <taxon>Cariceae</taxon>
        <taxon>Carex</taxon>
        <taxon>Carex subgen. Euthyceras</taxon>
    </lineage>
</organism>
<dbReference type="Proteomes" id="UP000623129">
    <property type="component" value="Unassembled WGS sequence"/>
</dbReference>